<name>A0ABU1QW51_9BACT</name>
<organism evidence="1 2">
    <name type="scientific">Dyadobacter fermentans</name>
    <dbReference type="NCBI Taxonomy" id="94254"/>
    <lineage>
        <taxon>Bacteria</taxon>
        <taxon>Pseudomonadati</taxon>
        <taxon>Bacteroidota</taxon>
        <taxon>Cytophagia</taxon>
        <taxon>Cytophagales</taxon>
        <taxon>Spirosomataceae</taxon>
        <taxon>Dyadobacter</taxon>
    </lineage>
</organism>
<sequence length="72" mass="8343">MLPDNNGFFLNPRPAQRSGLREAIKKQVMAEYGHELDKAIGWRKQLVRWKLNALAEIRYRDILFMGGATGKR</sequence>
<dbReference type="RefSeq" id="WP_309982130.1">
    <property type="nucleotide sequence ID" value="NZ_JAVDTI010000002.1"/>
</dbReference>
<protein>
    <submittedName>
        <fullName evidence="1">Uncharacterized protein</fullName>
    </submittedName>
</protein>
<evidence type="ECO:0000313" key="2">
    <source>
        <dbReference type="Proteomes" id="UP001264980"/>
    </source>
</evidence>
<reference evidence="1 2" key="1">
    <citation type="submission" date="2023-07" db="EMBL/GenBank/DDBJ databases">
        <title>Sorghum-associated microbial communities from plants grown in Nebraska, USA.</title>
        <authorList>
            <person name="Schachtman D."/>
        </authorList>
    </citation>
    <scope>NUCLEOTIDE SEQUENCE [LARGE SCALE GENOMIC DNA]</scope>
    <source>
        <strain evidence="1 2">BE57</strain>
    </source>
</reference>
<gene>
    <name evidence="1" type="ORF">J2W84_001910</name>
</gene>
<accession>A0ABU1QW51</accession>
<comment type="caution">
    <text evidence="1">The sequence shown here is derived from an EMBL/GenBank/DDBJ whole genome shotgun (WGS) entry which is preliminary data.</text>
</comment>
<dbReference type="Proteomes" id="UP001264980">
    <property type="component" value="Unassembled WGS sequence"/>
</dbReference>
<proteinExistence type="predicted"/>
<evidence type="ECO:0000313" key="1">
    <source>
        <dbReference type="EMBL" id="MDR6804864.1"/>
    </source>
</evidence>
<keyword evidence="2" id="KW-1185">Reference proteome</keyword>
<dbReference type="EMBL" id="JAVDTI010000002">
    <property type="protein sequence ID" value="MDR6804864.1"/>
    <property type="molecule type" value="Genomic_DNA"/>
</dbReference>